<dbReference type="PANTHER" id="PTHR30061:SF50">
    <property type="entry name" value="MALTOSE_MALTODEXTRIN-BINDING PERIPLASMIC PROTEIN"/>
    <property type="match status" value="1"/>
</dbReference>
<dbReference type="CDD" id="cd14748">
    <property type="entry name" value="PBP2_UgpB"/>
    <property type="match status" value="1"/>
</dbReference>
<dbReference type="InterPro" id="IPR006059">
    <property type="entry name" value="SBP"/>
</dbReference>
<gene>
    <name evidence="5" type="ORF">LSG31_22850</name>
</gene>
<feature type="signal peptide" evidence="4">
    <location>
        <begin position="1"/>
        <end position="17"/>
    </location>
</feature>
<name>A0ABY4CJF5_9BACL</name>
<sequence>MKASKLAGIAVSTSLIAGLVLTGCGSASSGSDSGKTAITFWAPFSGPDGPFMKSLVDKYDKSQSKYDVKLQIVPQNDYYKTVDLAFNGQKTRPDLLIMHLDQIPTYVSKGLLQPVDQLAQKAGITKDDYAKASWNYDTFNGKLYAMPLDIHPLIMYYNKDLFKAAGITNPPTNRQEFLDDVKKLTVPSKGQYGYVVPTLWPQQFIFPTILFQNGGQLMDNQGHIAYNSKAGVEALQFMKSLIDKHYSPANVQQDGEITLFLQGKNAIDLNGPWMKDQWDKAHINYGVAPVPQLGTVKQAVFGNGHNFVVPKAETDKTKLAGIADFLKFATANSIDWAKSGQAVASNKVRATEAFKKLTQQPIVAKEFDYVQFSPKVANWGSISDPLWKEINMALLGQKSPQQALDDAAKESRQAMGK</sequence>
<evidence type="ECO:0000313" key="5">
    <source>
        <dbReference type="EMBL" id="UOF90657.1"/>
    </source>
</evidence>
<dbReference type="SUPFAM" id="SSF53850">
    <property type="entry name" value="Periplasmic binding protein-like II"/>
    <property type="match status" value="1"/>
</dbReference>
<evidence type="ECO:0000256" key="3">
    <source>
        <dbReference type="ARBA" id="ARBA00022729"/>
    </source>
</evidence>
<dbReference type="Proteomes" id="UP000830167">
    <property type="component" value="Chromosome"/>
</dbReference>
<proteinExistence type="inferred from homology"/>
<comment type="similarity">
    <text evidence="1">Belongs to the bacterial solute-binding protein 1 family.</text>
</comment>
<dbReference type="PROSITE" id="PS51257">
    <property type="entry name" value="PROKAR_LIPOPROTEIN"/>
    <property type="match status" value="1"/>
</dbReference>
<keyword evidence="6" id="KW-1185">Reference proteome</keyword>
<evidence type="ECO:0000313" key="6">
    <source>
        <dbReference type="Proteomes" id="UP000830167"/>
    </source>
</evidence>
<protein>
    <submittedName>
        <fullName evidence="5">ABC transporter substrate-binding protein</fullName>
    </submittedName>
</protein>
<dbReference type="Pfam" id="PF01547">
    <property type="entry name" value="SBP_bac_1"/>
    <property type="match status" value="1"/>
</dbReference>
<reference evidence="5" key="1">
    <citation type="submission" date="2021-12" db="EMBL/GenBank/DDBJ databases">
        <title>Alicyclobacillaceae gen. nov., sp. nov., isolated from chalcocite enrichment system.</title>
        <authorList>
            <person name="Jiang Z."/>
        </authorList>
    </citation>
    <scope>NUCLEOTIDE SEQUENCE</scope>
    <source>
        <strain evidence="5">MYW30-H2</strain>
    </source>
</reference>
<evidence type="ECO:0000256" key="1">
    <source>
        <dbReference type="ARBA" id="ARBA00008520"/>
    </source>
</evidence>
<accession>A0ABY4CJF5</accession>
<keyword evidence="2" id="KW-0813">Transport</keyword>
<dbReference type="RefSeq" id="WP_347437356.1">
    <property type="nucleotide sequence ID" value="NZ_CP089291.1"/>
</dbReference>
<evidence type="ECO:0000256" key="2">
    <source>
        <dbReference type="ARBA" id="ARBA00022448"/>
    </source>
</evidence>
<organism evidence="5 6">
    <name type="scientific">Fodinisporobacter ferrooxydans</name>
    <dbReference type="NCBI Taxonomy" id="2901836"/>
    <lineage>
        <taxon>Bacteria</taxon>
        <taxon>Bacillati</taxon>
        <taxon>Bacillota</taxon>
        <taxon>Bacilli</taxon>
        <taxon>Bacillales</taxon>
        <taxon>Alicyclobacillaceae</taxon>
        <taxon>Fodinisporobacter</taxon>
    </lineage>
</organism>
<evidence type="ECO:0000256" key="4">
    <source>
        <dbReference type="SAM" id="SignalP"/>
    </source>
</evidence>
<dbReference type="PANTHER" id="PTHR30061">
    <property type="entry name" value="MALTOSE-BINDING PERIPLASMIC PROTEIN"/>
    <property type="match status" value="1"/>
</dbReference>
<dbReference type="Gene3D" id="3.40.190.10">
    <property type="entry name" value="Periplasmic binding protein-like II"/>
    <property type="match status" value="1"/>
</dbReference>
<keyword evidence="3 4" id="KW-0732">Signal</keyword>
<feature type="chain" id="PRO_5045267516" evidence="4">
    <location>
        <begin position="18"/>
        <end position="417"/>
    </location>
</feature>
<dbReference type="EMBL" id="CP089291">
    <property type="protein sequence ID" value="UOF90657.1"/>
    <property type="molecule type" value="Genomic_DNA"/>
</dbReference>